<dbReference type="InterPro" id="IPR028362">
    <property type="entry name" value="AlgI"/>
</dbReference>
<feature type="transmembrane region" description="Helical" evidence="14">
    <location>
        <begin position="314"/>
        <end position="337"/>
    </location>
</feature>
<comment type="subcellular location">
    <subcellularLocation>
        <location evidence="1">Cell membrane</location>
        <topology evidence="1">Multi-pass membrane protein</topology>
    </subcellularLocation>
</comment>
<dbReference type="Proteomes" id="UP000646365">
    <property type="component" value="Unassembled WGS sequence"/>
</dbReference>
<evidence type="ECO:0000256" key="4">
    <source>
        <dbReference type="ARBA" id="ARBA00016084"/>
    </source>
</evidence>
<keyword evidence="10 13" id="KW-0472">Membrane</keyword>
<evidence type="ECO:0000256" key="11">
    <source>
        <dbReference type="ARBA" id="ARBA00023315"/>
    </source>
</evidence>
<dbReference type="GO" id="GO:0042121">
    <property type="term" value="P:alginic acid biosynthetic process"/>
    <property type="evidence" value="ECO:0007669"/>
    <property type="project" value="UniProtKB-KW"/>
</dbReference>
<sequence>MLFNSLPYILAFLPLTLAGWFWLARSSRRGGRLWLAGASLLFYGWWDWRYLALLLGSVAFNYMAGRLIAAAELKRRRLLLGGAIAVDLALLGWFKYADFFRESLAALAGTHWAPLGVALPLGISFFTFTQIAFLVDVAAGKVREADPLDYLLFVSFFPHLLAGPVLHHAEMMPQFADPRTARPSAQMISTGLTLFLIGLVKKTVLADGIAPVATLVFDATAHGGQPGMAEAWAATLAYSFELYFDFSGYSDMALGAARLFGIVLPLNFASPYQAASPIEFWRRWHMTLSRFLRDYLYISLGGNRQGRARRYLNLFLTMLLGGLWHGAAWTFVAWGAFHGLLLMLNHAWRAIATRMGLETVAASAPARLVGWALTFLAVMLGWVLFRADGFDTAGRIFAALAGHGGAFAALVPGREVWVELAALGAVAFLLPNSQSLVLGGPEAWRHLTWRPTPAWALLLALGFVVALGQMSDVSPFLYYRF</sequence>
<reference evidence="15" key="2">
    <citation type="submission" date="2020-09" db="EMBL/GenBank/DDBJ databases">
        <authorList>
            <person name="Sun Q."/>
            <person name="Zhou Y."/>
        </authorList>
    </citation>
    <scope>NUCLEOTIDE SEQUENCE</scope>
    <source>
        <strain evidence="15">CGMCC 1.15725</strain>
    </source>
</reference>
<keyword evidence="7 14" id="KW-0812">Transmembrane</keyword>
<evidence type="ECO:0000256" key="5">
    <source>
        <dbReference type="ARBA" id="ARBA00022475"/>
    </source>
</evidence>
<proteinExistence type="inferred from homology"/>
<comment type="pathway">
    <text evidence="2">Glycan biosynthesis; alginate biosynthesis.</text>
</comment>
<feature type="transmembrane region" description="Helical" evidence="14">
    <location>
        <begin position="52"/>
        <end position="71"/>
    </location>
</feature>
<dbReference type="InterPro" id="IPR004299">
    <property type="entry name" value="MBOAT_fam"/>
</dbReference>
<dbReference type="InterPro" id="IPR051085">
    <property type="entry name" value="MB_O-acyltransferase"/>
</dbReference>
<evidence type="ECO:0000256" key="8">
    <source>
        <dbReference type="ARBA" id="ARBA00022841"/>
    </source>
</evidence>
<keyword evidence="5 13" id="KW-1003">Cell membrane</keyword>
<evidence type="ECO:0000256" key="9">
    <source>
        <dbReference type="ARBA" id="ARBA00022989"/>
    </source>
</evidence>
<evidence type="ECO:0000256" key="2">
    <source>
        <dbReference type="ARBA" id="ARBA00005182"/>
    </source>
</evidence>
<dbReference type="GO" id="GO:0005886">
    <property type="term" value="C:plasma membrane"/>
    <property type="evidence" value="ECO:0007669"/>
    <property type="project" value="UniProtKB-SubCell"/>
</dbReference>
<evidence type="ECO:0000256" key="6">
    <source>
        <dbReference type="ARBA" id="ARBA00022679"/>
    </source>
</evidence>
<accession>A0A8J3E5H3</accession>
<dbReference type="AlphaFoldDB" id="A0A8J3E5H3"/>
<feature type="transmembrane region" description="Helical" evidence="14">
    <location>
        <begin position="6"/>
        <end position="23"/>
    </location>
</feature>
<feature type="transmembrane region" description="Helical" evidence="14">
    <location>
        <begin position="452"/>
        <end position="471"/>
    </location>
</feature>
<organism evidence="15 16">
    <name type="scientific">Aliidongia dinghuensis</name>
    <dbReference type="NCBI Taxonomy" id="1867774"/>
    <lineage>
        <taxon>Bacteria</taxon>
        <taxon>Pseudomonadati</taxon>
        <taxon>Pseudomonadota</taxon>
        <taxon>Alphaproteobacteria</taxon>
        <taxon>Rhodospirillales</taxon>
        <taxon>Dongiaceae</taxon>
        <taxon>Aliidongia</taxon>
    </lineage>
</organism>
<evidence type="ECO:0000313" key="16">
    <source>
        <dbReference type="Proteomes" id="UP000646365"/>
    </source>
</evidence>
<feature type="transmembrane region" description="Helical" evidence="14">
    <location>
        <begin position="117"/>
        <end position="138"/>
    </location>
</feature>
<keyword evidence="8" id="KW-0016">Alginate biosynthesis</keyword>
<evidence type="ECO:0000256" key="1">
    <source>
        <dbReference type="ARBA" id="ARBA00004651"/>
    </source>
</evidence>
<evidence type="ECO:0000256" key="13">
    <source>
        <dbReference type="PIRNR" id="PIRNR016636"/>
    </source>
</evidence>
<dbReference type="EMBL" id="BMJQ01000013">
    <property type="protein sequence ID" value="GGF35785.1"/>
    <property type="molecule type" value="Genomic_DNA"/>
</dbReference>
<evidence type="ECO:0000256" key="12">
    <source>
        <dbReference type="ARBA" id="ARBA00031030"/>
    </source>
</evidence>
<keyword evidence="11 13" id="KW-0012">Acyltransferase</keyword>
<protein>
    <recommendedName>
        <fullName evidence="4">Probable alginate O-acetylase AlgI</fullName>
    </recommendedName>
    <alternativeName>
        <fullName evidence="12">Alginate biosynthesis protein AlgI</fullName>
    </alternativeName>
</protein>
<gene>
    <name evidence="15" type="ORF">GCM10011611_47660</name>
</gene>
<dbReference type="Pfam" id="PF03062">
    <property type="entry name" value="MBOAT"/>
    <property type="match status" value="1"/>
</dbReference>
<dbReference type="PIRSF" id="PIRSF016636">
    <property type="entry name" value="AlgI_DltB"/>
    <property type="match status" value="1"/>
</dbReference>
<feature type="transmembrane region" description="Helical" evidence="14">
    <location>
        <begin position="368"/>
        <end position="385"/>
    </location>
</feature>
<evidence type="ECO:0000256" key="3">
    <source>
        <dbReference type="ARBA" id="ARBA00010323"/>
    </source>
</evidence>
<feature type="transmembrane region" description="Helical" evidence="14">
    <location>
        <begin position="78"/>
        <end position="97"/>
    </location>
</feature>
<dbReference type="InterPro" id="IPR024194">
    <property type="entry name" value="Ac/AlaTfrase_AlgI/DltB"/>
</dbReference>
<comment type="similarity">
    <text evidence="3 13">Belongs to the membrane-bound acyltransferase family.</text>
</comment>
<dbReference type="PIRSF" id="PIRSF500217">
    <property type="entry name" value="AlgI"/>
    <property type="match status" value="1"/>
</dbReference>
<reference evidence="15" key="1">
    <citation type="journal article" date="2014" name="Int. J. Syst. Evol. Microbiol.">
        <title>Complete genome sequence of Corynebacterium casei LMG S-19264T (=DSM 44701T), isolated from a smear-ripened cheese.</title>
        <authorList>
            <consortium name="US DOE Joint Genome Institute (JGI-PGF)"/>
            <person name="Walter F."/>
            <person name="Albersmeier A."/>
            <person name="Kalinowski J."/>
            <person name="Ruckert C."/>
        </authorList>
    </citation>
    <scope>NUCLEOTIDE SEQUENCE</scope>
    <source>
        <strain evidence="15">CGMCC 1.15725</strain>
    </source>
</reference>
<name>A0A8J3E5H3_9PROT</name>
<comment type="caution">
    <text evidence="15">The sequence shown here is derived from an EMBL/GenBank/DDBJ whole genome shotgun (WGS) entry which is preliminary data.</text>
</comment>
<dbReference type="PANTHER" id="PTHR13285">
    <property type="entry name" value="ACYLTRANSFERASE"/>
    <property type="match status" value="1"/>
</dbReference>
<dbReference type="RefSeq" id="WP_189050463.1">
    <property type="nucleotide sequence ID" value="NZ_BMJQ01000013.1"/>
</dbReference>
<evidence type="ECO:0000256" key="10">
    <source>
        <dbReference type="ARBA" id="ARBA00023136"/>
    </source>
</evidence>
<dbReference type="GO" id="GO:0016746">
    <property type="term" value="F:acyltransferase activity"/>
    <property type="evidence" value="ECO:0007669"/>
    <property type="project" value="UniProtKB-KW"/>
</dbReference>
<evidence type="ECO:0000256" key="7">
    <source>
        <dbReference type="ARBA" id="ARBA00022692"/>
    </source>
</evidence>
<evidence type="ECO:0000313" key="15">
    <source>
        <dbReference type="EMBL" id="GGF35785.1"/>
    </source>
</evidence>
<keyword evidence="6 13" id="KW-0808">Transferase</keyword>
<dbReference type="PANTHER" id="PTHR13285:SF23">
    <property type="entry name" value="TEICHOIC ACID D-ALANYLTRANSFERASE"/>
    <property type="match status" value="1"/>
</dbReference>
<keyword evidence="16" id="KW-1185">Reference proteome</keyword>
<keyword evidence="9 14" id="KW-1133">Transmembrane helix</keyword>
<evidence type="ECO:0000256" key="14">
    <source>
        <dbReference type="SAM" id="Phobius"/>
    </source>
</evidence>